<dbReference type="Gene3D" id="3.40.50.11460">
    <property type="match status" value="1"/>
</dbReference>
<dbReference type="SUPFAM" id="SSF53474">
    <property type="entry name" value="alpha/beta-Hydrolases"/>
    <property type="match status" value="1"/>
</dbReference>
<dbReference type="Pfam" id="PF00975">
    <property type="entry name" value="Thioesterase"/>
    <property type="match status" value="1"/>
</dbReference>
<dbReference type="SMART" id="SM00823">
    <property type="entry name" value="PKS_PP"/>
    <property type="match status" value="1"/>
</dbReference>
<evidence type="ECO:0000313" key="8">
    <source>
        <dbReference type="Proteomes" id="UP001501116"/>
    </source>
</evidence>
<dbReference type="Pfam" id="PF00109">
    <property type="entry name" value="ketoacyl-synt"/>
    <property type="match status" value="1"/>
</dbReference>
<dbReference type="InterPro" id="IPR057326">
    <property type="entry name" value="KR_dom"/>
</dbReference>
<dbReference type="InterPro" id="IPR013968">
    <property type="entry name" value="PKS_KR"/>
</dbReference>
<evidence type="ECO:0000313" key="7">
    <source>
        <dbReference type="EMBL" id="GAA1991278.1"/>
    </source>
</evidence>
<evidence type="ECO:0000256" key="3">
    <source>
        <dbReference type="ARBA" id="ARBA00022679"/>
    </source>
</evidence>
<dbReference type="InterPro" id="IPR014031">
    <property type="entry name" value="Ketoacyl_synth_C"/>
</dbReference>
<reference evidence="7 8" key="1">
    <citation type="journal article" date="2019" name="Int. J. Syst. Evol. Microbiol.">
        <title>The Global Catalogue of Microorganisms (GCM) 10K type strain sequencing project: providing services to taxonomists for standard genome sequencing and annotation.</title>
        <authorList>
            <consortium name="The Broad Institute Genomics Platform"/>
            <consortium name="The Broad Institute Genome Sequencing Center for Infectious Disease"/>
            <person name="Wu L."/>
            <person name="Ma J."/>
        </authorList>
    </citation>
    <scope>NUCLEOTIDE SEQUENCE [LARGE SCALE GENOMIC DNA]</scope>
    <source>
        <strain evidence="7 8">JCM 14545</strain>
    </source>
</reference>
<dbReference type="InterPro" id="IPR016036">
    <property type="entry name" value="Malonyl_transacylase_ACP-bd"/>
</dbReference>
<evidence type="ECO:0000256" key="2">
    <source>
        <dbReference type="ARBA" id="ARBA00022553"/>
    </source>
</evidence>
<dbReference type="InterPro" id="IPR020802">
    <property type="entry name" value="TesA-like"/>
</dbReference>
<comment type="caution">
    <text evidence="7">The sequence shown here is derived from an EMBL/GenBank/DDBJ whole genome shotgun (WGS) entry which is preliminary data.</text>
</comment>
<feature type="domain" description="Carrier" evidence="5">
    <location>
        <begin position="1393"/>
        <end position="1468"/>
    </location>
</feature>
<dbReference type="InterPro" id="IPR020841">
    <property type="entry name" value="PKS_Beta-ketoAc_synthase_dom"/>
</dbReference>
<keyword evidence="3" id="KW-0808">Transferase</keyword>
<dbReference type="SUPFAM" id="SSF55048">
    <property type="entry name" value="Probable ACP-binding domain of malonyl-CoA ACP transacylase"/>
    <property type="match status" value="1"/>
</dbReference>
<dbReference type="InterPro" id="IPR032821">
    <property type="entry name" value="PKS_assoc"/>
</dbReference>
<name>A0ABN2SRX9_9PSEU</name>
<keyword evidence="8" id="KW-1185">Reference proteome</keyword>
<keyword evidence="2" id="KW-0597">Phosphoprotein</keyword>
<dbReference type="Gene3D" id="3.40.50.1820">
    <property type="entry name" value="alpha/beta hydrolase"/>
    <property type="match status" value="1"/>
</dbReference>
<dbReference type="Pfam" id="PF16197">
    <property type="entry name" value="KAsynt_C_assoc"/>
    <property type="match status" value="1"/>
</dbReference>
<evidence type="ECO:0000256" key="4">
    <source>
        <dbReference type="ARBA" id="ARBA00023315"/>
    </source>
</evidence>
<dbReference type="InterPro" id="IPR014043">
    <property type="entry name" value="Acyl_transferase_dom"/>
</dbReference>
<sequence length="1758" mass="183783">MTDVEKLRYFLKRVTTELDDAHEQIRRLRARDSEPIAIVAMSCRFPGGIGSADELWKALARGEDLLSDLPADRGWDLDALYDEDPDRAGTSYVRQAGFITGVGGFDPGFFGISPREALVMDPQQRLLLEIAWEAFELAGIDPASLRGTRTGVYAGTNGQDYPTLLAHAETGAEGELATGNSGSVLSGRIAYSFGLEGPALTVDTACSSSLVAMHLAARSLRSGESSLALAGGVTVMSTPLSLVEFSRQRGLAADGRCKAFGDTADGTGFAEGAGLVLLERLADAERNGHPVLAVLRGSAVNSDGASNGLSAPNGPAQQRVIRQALATAGWQPSDVDAVEAHGTGTRLGDPIEAQALLAAYGQDREHPLLLGSVKSNIGHTQAAAGIAGVIKMVQALRNGALPKTLHAEVPSSQVDWSAGAVELLAEATPWPATGRPRRGAVSSFGISGTNAHILLEQHGGATADRPRTAAPAKVSWLVSGRTDAALRAQAAALRDHVSARPRLDASDVAFTLATKRAVFAHRGAVLGSSREELLDGLAALATGADAPGVERGVVPGTERGPVFVFPGQGSQWNGMAADLLGVYPAFAEKFAECGSALAPFVDWSLHDVVRGAPGAPGLDRVDVVQPALWAVMVSLAALWRAQGVEPAAVVGHSQGEIAAACVAGVLTTEDAARVVALRSRALSVLSGKGAMLSVLAPAEEVVRRLEPWRASLSLAAVNGPLTTVVSGAPGPLKEFTSQCREAGFTVREVGVDYASHSAQVEEIEDGVRAISAAARPGVVPWLSTVTGEWLTEPGPGYWYENLRRPVRFADAIGTLVDAGYRAVIECSPHPVLVTGAQDVADTAGVPGVSVFGSLRRNESGPAEFATAVARAHCAGIVVDWKRCYDGSGATAVPLPTYAFQRVRCWPEPRRSRGEDAGYRVVWETIGVPPATAPGTWVVAVPEAGREDATAGWVLDALNSRGADVRLLSFADEPDLRARLAEVVTGGVAGVLALPAADERRHPARPSVPMAPLWLLALVDAVSELDSPARLWCLTRGAVAATGADRVPRPEQAMLWGLGMVAAVEHPLRWGGLLDLPEELTGESGGHLVSAVRALGSEDQIAIRRGGLYVRRLTRAEPGGPGGPDDGHPHGTIVVTGAGGVVGARAARWLARDGVHLVLVADGARHEVDVARLAEDLAASGAEVTVRDAGTPYDRLGDPTMVVHAADGPSELASLAKTDVDSLAEFLEAKVAGIAELLARAGSTRLEKVVVCTSVAAVWGVADHGANAAAEAFLTALAAAYRSAGVPVVTVAWAPWHVEGMPDGDRFRAALRGQGIFASTPERAVRALEHLPEDGLVSARVDWSKFLRAYTAFRPAPLFSEFAAVPVTGEADSAAPAESQRDRLLAVTGAPRRDLVLAVIREHAASLLGHQAAEDVPADSRFLDTGFDSLSLTRLRKRLEDATGLRLPPALLLDRPTPAELGDELAEMLSAPAAEPSGPGSLGLLMRAAYDEKRLGEFEPVLAAAARFRPRFEEASHLAGLPDPVRLATGPDGPAIFCVAAMTALSGPAQYAAFASGFDGERDVFGLPLPGFGGERLPGSVEALAAALAGKIAGAATGEFVLLGHSSGGLAAFATARECARAGRPPAALVLVDTYPLRDDLGAGWRTDLLEFVLGRDDAEDARLLAQAAYLELFAAWEPVDRPCPVLLVRAAEATTTDGRVTHHRTPWRAADEAVDVAATHYGLMEERAGATTAAVRDWLRRGRSTDGENAVARTTTGF</sequence>
<dbReference type="Pfam" id="PF08659">
    <property type="entry name" value="KR"/>
    <property type="match status" value="1"/>
</dbReference>
<dbReference type="PROSITE" id="PS52004">
    <property type="entry name" value="KS3_2"/>
    <property type="match status" value="1"/>
</dbReference>
<dbReference type="InterPro" id="IPR020806">
    <property type="entry name" value="PKS_PP-bd"/>
</dbReference>
<dbReference type="InterPro" id="IPR036291">
    <property type="entry name" value="NAD(P)-bd_dom_sf"/>
</dbReference>
<dbReference type="Gene3D" id="3.30.70.3290">
    <property type="match status" value="1"/>
</dbReference>
<dbReference type="SMART" id="SM00827">
    <property type="entry name" value="PKS_AT"/>
    <property type="match status" value="1"/>
</dbReference>
<dbReference type="InterPro" id="IPR029058">
    <property type="entry name" value="AB_hydrolase_fold"/>
</dbReference>
<dbReference type="CDD" id="cd00833">
    <property type="entry name" value="PKS"/>
    <property type="match status" value="1"/>
</dbReference>
<organism evidence="7 8">
    <name type="scientific">Amycolatopsis minnesotensis</name>
    <dbReference type="NCBI Taxonomy" id="337894"/>
    <lineage>
        <taxon>Bacteria</taxon>
        <taxon>Bacillati</taxon>
        <taxon>Actinomycetota</taxon>
        <taxon>Actinomycetes</taxon>
        <taxon>Pseudonocardiales</taxon>
        <taxon>Pseudonocardiaceae</taxon>
        <taxon>Amycolatopsis</taxon>
    </lineage>
</organism>
<dbReference type="Gene3D" id="3.40.50.720">
    <property type="entry name" value="NAD(P)-binding Rossmann-like Domain"/>
    <property type="match status" value="1"/>
</dbReference>
<dbReference type="PROSITE" id="PS50075">
    <property type="entry name" value="CARRIER"/>
    <property type="match status" value="1"/>
</dbReference>
<feature type="domain" description="Ketosynthase family 3 (KS3)" evidence="6">
    <location>
        <begin position="33"/>
        <end position="457"/>
    </location>
</feature>
<dbReference type="Proteomes" id="UP001501116">
    <property type="component" value="Unassembled WGS sequence"/>
</dbReference>
<dbReference type="InterPro" id="IPR014030">
    <property type="entry name" value="Ketoacyl_synth_N"/>
</dbReference>
<dbReference type="InterPro" id="IPR050091">
    <property type="entry name" value="PKS_NRPS_Biosynth_Enz"/>
</dbReference>
<evidence type="ECO:0000256" key="1">
    <source>
        <dbReference type="ARBA" id="ARBA00022450"/>
    </source>
</evidence>
<dbReference type="PANTHER" id="PTHR43775">
    <property type="entry name" value="FATTY ACID SYNTHASE"/>
    <property type="match status" value="1"/>
</dbReference>
<protein>
    <submittedName>
        <fullName evidence="7">Uncharacterized protein</fullName>
    </submittedName>
</protein>
<dbReference type="Gene3D" id="1.10.1200.10">
    <property type="entry name" value="ACP-like"/>
    <property type="match status" value="1"/>
</dbReference>
<dbReference type="Pfam" id="PF00698">
    <property type="entry name" value="Acyl_transf_1"/>
    <property type="match status" value="1"/>
</dbReference>
<dbReference type="InterPro" id="IPR036736">
    <property type="entry name" value="ACP-like_sf"/>
</dbReference>
<dbReference type="Pfam" id="PF02801">
    <property type="entry name" value="Ketoacyl-synt_C"/>
    <property type="match status" value="1"/>
</dbReference>
<evidence type="ECO:0000259" key="6">
    <source>
        <dbReference type="PROSITE" id="PS52004"/>
    </source>
</evidence>
<dbReference type="InterPro" id="IPR016035">
    <property type="entry name" value="Acyl_Trfase/lysoPLipase"/>
</dbReference>
<dbReference type="SUPFAM" id="SSF51735">
    <property type="entry name" value="NAD(P)-binding Rossmann-fold domains"/>
    <property type="match status" value="2"/>
</dbReference>
<dbReference type="Pfam" id="PF00550">
    <property type="entry name" value="PP-binding"/>
    <property type="match status" value="1"/>
</dbReference>
<dbReference type="SMART" id="SM00825">
    <property type="entry name" value="PKS_KS"/>
    <property type="match status" value="1"/>
</dbReference>
<dbReference type="InterPro" id="IPR001227">
    <property type="entry name" value="Ac_transferase_dom_sf"/>
</dbReference>
<accession>A0ABN2SRX9</accession>
<keyword evidence="4" id="KW-0012">Acyltransferase</keyword>
<dbReference type="InterPro" id="IPR001031">
    <property type="entry name" value="Thioesterase"/>
</dbReference>
<dbReference type="InterPro" id="IPR016039">
    <property type="entry name" value="Thiolase-like"/>
</dbReference>
<gene>
    <name evidence="7" type="ORF">GCM10009754_82280</name>
</gene>
<dbReference type="InterPro" id="IPR009081">
    <property type="entry name" value="PP-bd_ACP"/>
</dbReference>
<dbReference type="CDD" id="cd08952">
    <property type="entry name" value="KR_1_SDR_x"/>
    <property type="match status" value="1"/>
</dbReference>
<proteinExistence type="predicted"/>
<evidence type="ECO:0000259" key="5">
    <source>
        <dbReference type="PROSITE" id="PS50075"/>
    </source>
</evidence>
<dbReference type="InterPro" id="IPR018201">
    <property type="entry name" value="Ketoacyl_synth_AS"/>
</dbReference>
<dbReference type="InterPro" id="IPR006162">
    <property type="entry name" value="Ppantetheine_attach_site"/>
</dbReference>
<dbReference type="SMART" id="SM00824">
    <property type="entry name" value="PKS_TE"/>
    <property type="match status" value="1"/>
</dbReference>
<dbReference type="PANTHER" id="PTHR43775:SF51">
    <property type="entry name" value="INACTIVE PHENOLPHTHIOCEROL SYNTHESIS POLYKETIDE SYNTHASE TYPE I PKS1-RELATED"/>
    <property type="match status" value="1"/>
</dbReference>
<dbReference type="SMART" id="SM00822">
    <property type="entry name" value="PKS_KR"/>
    <property type="match status" value="1"/>
</dbReference>
<keyword evidence="1" id="KW-0596">Phosphopantetheine</keyword>
<dbReference type="EMBL" id="BAAANN010000058">
    <property type="protein sequence ID" value="GAA1991278.1"/>
    <property type="molecule type" value="Genomic_DNA"/>
</dbReference>
<dbReference type="PROSITE" id="PS00012">
    <property type="entry name" value="PHOSPHOPANTETHEINE"/>
    <property type="match status" value="1"/>
</dbReference>
<dbReference type="Gene3D" id="3.40.366.10">
    <property type="entry name" value="Malonyl-Coenzyme A Acyl Carrier Protein, domain 2"/>
    <property type="match status" value="1"/>
</dbReference>
<dbReference type="SUPFAM" id="SSF52151">
    <property type="entry name" value="FabD/lysophospholipase-like"/>
    <property type="match status" value="1"/>
</dbReference>
<dbReference type="SUPFAM" id="SSF53901">
    <property type="entry name" value="Thiolase-like"/>
    <property type="match status" value="1"/>
</dbReference>
<dbReference type="Gene3D" id="3.40.47.10">
    <property type="match status" value="1"/>
</dbReference>
<dbReference type="PROSITE" id="PS00606">
    <property type="entry name" value="KS3_1"/>
    <property type="match status" value="1"/>
</dbReference>